<name>A0ABQ4DQ47_9CELL</name>
<organism evidence="2 3">
    <name type="scientific">Cellulomonas phragmiteti</name>
    <dbReference type="NCBI Taxonomy" id="478780"/>
    <lineage>
        <taxon>Bacteria</taxon>
        <taxon>Bacillati</taxon>
        <taxon>Actinomycetota</taxon>
        <taxon>Actinomycetes</taxon>
        <taxon>Micrococcales</taxon>
        <taxon>Cellulomonadaceae</taxon>
        <taxon>Cellulomonas</taxon>
    </lineage>
</organism>
<dbReference type="Pfam" id="PF00583">
    <property type="entry name" value="Acetyltransf_1"/>
    <property type="match status" value="1"/>
</dbReference>
<sequence>MTTWSIRELPVPASLDAPDAWLLHGMVAAQNATTRAVWGTDDFATTPRRALSQVQHQEYALRPRLVAVDDSTDAADPDRVLGFARLELPLADNTHTGWLDLGVRVEHRGRGIGDALHTAACEAARAAGRTRLLAETEQAVEPAPGPDALGAPTGEGLISRTDPSVRFALARGWDLEQVARHSRLTLPVDAATLEEHRARAAAAAGPDYRPVTWVDATPDDRVEQMADLYVRMSTDEPTAGLDVEEEVWDAARVRDEDAEALGRGEHLLTTAVEHVPTGRLVAYSAFMVPPHTDEFVWQEDTLVAHEHRGHRLGMLVKTVQLQTLLAQRPSVRRISTWNAEENRWMLAINVALGFRPAGGCGVWQRSL</sequence>
<dbReference type="EMBL" id="BONP01000026">
    <property type="protein sequence ID" value="GIG41454.1"/>
    <property type="molecule type" value="Genomic_DNA"/>
</dbReference>
<protein>
    <submittedName>
        <fullName evidence="2">GNAT family N-acetyltransferase</fullName>
    </submittedName>
</protein>
<dbReference type="SUPFAM" id="SSF55729">
    <property type="entry name" value="Acyl-CoA N-acyltransferases (Nat)"/>
    <property type="match status" value="2"/>
</dbReference>
<evidence type="ECO:0000313" key="3">
    <source>
        <dbReference type="Proteomes" id="UP000614741"/>
    </source>
</evidence>
<keyword evidence="3" id="KW-1185">Reference proteome</keyword>
<dbReference type="InterPro" id="IPR016181">
    <property type="entry name" value="Acyl_CoA_acyltransferase"/>
</dbReference>
<accession>A0ABQ4DQ47</accession>
<dbReference type="Proteomes" id="UP000614741">
    <property type="component" value="Unassembled WGS sequence"/>
</dbReference>
<dbReference type="RefSeq" id="WP_203675736.1">
    <property type="nucleotide sequence ID" value="NZ_BONP01000026.1"/>
</dbReference>
<feature type="domain" description="N-acetyltransferase" evidence="1">
    <location>
        <begin position="27"/>
        <end position="199"/>
    </location>
</feature>
<dbReference type="CDD" id="cd04301">
    <property type="entry name" value="NAT_SF"/>
    <property type="match status" value="1"/>
</dbReference>
<reference evidence="2 3" key="1">
    <citation type="submission" date="2021-01" db="EMBL/GenBank/DDBJ databases">
        <title>Whole genome shotgun sequence of Cellulomonas phragmiteti NBRC 110785.</title>
        <authorList>
            <person name="Komaki H."/>
            <person name="Tamura T."/>
        </authorList>
    </citation>
    <scope>NUCLEOTIDE SEQUENCE [LARGE SCALE GENOMIC DNA]</scope>
    <source>
        <strain evidence="2 3">NBRC 110785</strain>
    </source>
</reference>
<gene>
    <name evidence="2" type="ORF">Cph01nite_32160</name>
</gene>
<dbReference type="Gene3D" id="3.40.630.30">
    <property type="match status" value="1"/>
</dbReference>
<dbReference type="PROSITE" id="PS51186">
    <property type="entry name" value="GNAT"/>
    <property type="match status" value="1"/>
</dbReference>
<proteinExistence type="predicted"/>
<comment type="caution">
    <text evidence="2">The sequence shown here is derived from an EMBL/GenBank/DDBJ whole genome shotgun (WGS) entry which is preliminary data.</text>
</comment>
<dbReference type="InterPro" id="IPR000182">
    <property type="entry name" value="GNAT_dom"/>
</dbReference>
<evidence type="ECO:0000313" key="2">
    <source>
        <dbReference type="EMBL" id="GIG41454.1"/>
    </source>
</evidence>
<evidence type="ECO:0000259" key="1">
    <source>
        <dbReference type="PROSITE" id="PS51186"/>
    </source>
</evidence>